<dbReference type="CDD" id="cd00118">
    <property type="entry name" value="LysM"/>
    <property type="match status" value="1"/>
</dbReference>
<evidence type="ECO:0000259" key="2">
    <source>
        <dbReference type="SMART" id="SM00257"/>
    </source>
</evidence>
<dbReference type="SMART" id="SM00257">
    <property type="entry name" value="LysM"/>
    <property type="match status" value="1"/>
</dbReference>
<evidence type="ECO:0000313" key="4">
    <source>
        <dbReference type="Proteomes" id="UP001597419"/>
    </source>
</evidence>
<keyword evidence="1" id="KW-0812">Transmembrane</keyword>
<dbReference type="EMBL" id="JBHUKU010000004">
    <property type="protein sequence ID" value="MFD2458402.1"/>
    <property type="molecule type" value="Genomic_DNA"/>
</dbReference>
<reference evidence="4" key="1">
    <citation type="journal article" date="2019" name="Int. J. Syst. Evol. Microbiol.">
        <title>The Global Catalogue of Microorganisms (GCM) 10K type strain sequencing project: providing services to taxonomists for standard genome sequencing and annotation.</title>
        <authorList>
            <consortium name="The Broad Institute Genomics Platform"/>
            <consortium name="The Broad Institute Genome Sequencing Center for Infectious Disease"/>
            <person name="Wu L."/>
            <person name="Ma J."/>
        </authorList>
    </citation>
    <scope>NUCLEOTIDE SEQUENCE [LARGE SCALE GENOMIC DNA]</scope>
    <source>
        <strain evidence="4">CGMCC 4.7643</strain>
    </source>
</reference>
<accession>A0ABW5GBF7</accession>
<evidence type="ECO:0000256" key="1">
    <source>
        <dbReference type="SAM" id="Phobius"/>
    </source>
</evidence>
<keyword evidence="4" id="KW-1185">Reference proteome</keyword>
<comment type="caution">
    <text evidence="3">The sequence shown here is derived from an EMBL/GenBank/DDBJ whole genome shotgun (WGS) entry which is preliminary data.</text>
</comment>
<dbReference type="InterPro" id="IPR018392">
    <property type="entry name" value="LysM"/>
</dbReference>
<name>A0ABW5GBF7_9PSEU</name>
<keyword evidence="1" id="KW-0472">Membrane</keyword>
<sequence>MSILAERRVERRVEQRTVRPVEAGSPPVRAVRVRRAEALRPPTRARVVAGRRAVPVGCATPRRRVIRWPWLAALAGASCLAITGLGLFAHGAPGAAVPARTAAVSVERGDTLSSLAERFAPSSDTGAVVARIKELNRLDDAVLVPGLPLTVPVADGVPGAGVAAP</sequence>
<dbReference type="InterPro" id="IPR036779">
    <property type="entry name" value="LysM_dom_sf"/>
</dbReference>
<dbReference type="Pfam" id="PF01476">
    <property type="entry name" value="LysM"/>
    <property type="match status" value="1"/>
</dbReference>
<keyword evidence="1" id="KW-1133">Transmembrane helix</keyword>
<feature type="transmembrane region" description="Helical" evidence="1">
    <location>
        <begin position="70"/>
        <end position="89"/>
    </location>
</feature>
<protein>
    <submittedName>
        <fullName evidence="3">LysM peptidoglycan-binding domain-containing protein</fullName>
    </submittedName>
</protein>
<dbReference type="Gene3D" id="3.10.350.10">
    <property type="entry name" value="LysM domain"/>
    <property type="match status" value="1"/>
</dbReference>
<organism evidence="3 4">
    <name type="scientific">Amycolatopsis samaneae</name>
    <dbReference type="NCBI Taxonomy" id="664691"/>
    <lineage>
        <taxon>Bacteria</taxon>
        <taxon>Bacillati</taxon>
        <taxon>Actinomycetota</taxon>
        <taxon>Actinomycetes</taxon>
        <taxon>Pseudonocardiales</taxon>
        <taxon>Pseudonocardiaceae</taxon>
        <taxon>Amycolatopsis</taxon>
    </lineage>
</organism>
<proteinExistence type="predicted"/>
<gene>
    <name evidence="3" type="ORF">ACFSYJ_07325</name>
</gene>
<dbReference type="RefSeq" id="WP_345388136.1">
    <property type="nucleotide sequence ID" value="NZ_BAABHG010000002.1"/>
</dbReference>
<feature type="domain" description="LysM" evidence="2">
    <location>
        <begin position="103"/>
        <end position="152"/>
    </location>
</feature>
<evidence type="ECO:0000313" key="3">
    <source>
        <dbReference type="EMBL" id="MFD2458402.1"/>
    </source>
</evidence>
<dbReference type="Proteomes" id="UP001597419">
    <property type="component" value="Unassembled WGS sequence"/>
</dbReference>